<proteinExistence type="predicted"/>
<sequence>MEKPTSLAGRGGLLETVELGSRDEFDDSTLDRRRATVLARRFALPMPVAALVAGLALGGAHG</sequence>
<evidence type="ECO:0000256" key="1">
    <source>
        <dbReference type="SAM" id="Phobius"/>
    </source>
</evidence>
<evidence type="ECO:0000313" key="3">
    <source>
        <dbReference type="Proteomes" id="UP000278222"/>
    </source>
</evidence>
<name>A0A3N1MDF9_9PROT</name>
<dbReference type="Proteomes" id="UP000278222">
    <property type="component" value="Unassembled WGS sequence"/>
</dbReference>
<dbReference type="EMBL" id="RJKX01000011">
    <property type="protein sequence ID" value="ROQ01145.1"/>
    <property type="molecule type" value="Genomic_DNA"/>
</dbReference>
<keyword evidence="1" id="KW-0812">Transmembrane</keyword>
<organism evidence="2 3">
    <name type="scientific">Stella humosa</name>
    <dbReference type="NCBI Taxonomy" id="94"/>
    <lineage>
        <taxon>Bacteria</taxon>
        <taxon>Pseudomonadati</taxon>
        <taxon>Pseudomonadota</taxon>
        <taxon>Alphaproteobacteria</taxon>
        <taxon>Rhodospirillales</taxon>
        <taxon>Stellaceae</taxon>
        <taxon>Stella</taxon>
    </lineage>
</organism>
<dbReference type="RefSeq" id="WP_123687942.1">
    <property type="nucleotide sequence ID" value="NZ_AP019700.1"/>
</dbReference>
<feature type="transmembrane region" description="Helical" evidence="1">
    <location>
        <begin position="42"/>
        <end position="60"/>
    </location>
</feature>
<dbReference type="AlphaFoldDB" id="A0A3N1MDF9"/>
<keyword evidence="1" id="KW-0472">Membrane</keyword>
<accession>A0A3N1MDF9</accession>
<keyword evidence="1" id="KW-1133">Transmembrane helix</keyword>
<comment type="caution">
    <text evidence="2">The sequence shown here is derived from an EMBL/GenBank/DDBJ whole genome shotgun (WGS) entry which is preliminary data.</text>
</comment>
<reference evidence="2 3" key="1">
    <citation type="submission" date="2018-11" db="EMBL/GenBank/DDBJ databases">
        <title>Genomic Encyclopedia of Type Strains, Phase IV (KMG-IV): sequencing the most valuable type-strain genomes for metagenomic binning, comparative biology and taxonomic classification.</title>
        <authorList>
            <person name="Goeker M."/>
        </authorList>
    </citation>
    <scope>NUCLEOTIDE SEQUENCE [LARGE SCALE GENOMIC DNA]</scope>
    <source>
        <strain evidence="2 3">DSM 5900</strain>
    </source>
</reference>
<protein>
    <submittedName>
        <fullName evidence="2">Uncharacterized protein</fullName>
    </submittedName>
</protein>
<gene>
    <name evidence="2" type="ORF">EDC65_0322</name>
</gene>
<evidence type="ECO:0000313" key="2">
    <source>
        <dbReference type="EMBL" id="ROQ01145.1"/>
    </source>
</evidence>
<keyword evidence="3" id="KW-1185">Reference proteome</keyword>